<dbReference type="Pfam" id="PF03167">
    <property type="entry name" value="UDG"/>
    <property type="match status" value="1"/>
</dbReference>
<dbReference type="Gene3D" id="3.40.470.10">
    <property type="entry name" value="Uracil-DNA glycosylase-like domain"/>
    <property type="match status" value="1"/>
</dbReference>
<keyword evidence="5" id="KW-0004">4Fe-4S</keyword>
<evidence type="ECO:0000256" key="2">
    <source>
        <dbReference type="ARBA" id="ARBA00006521"/>
    </source>
</evidence>
<proteinExistence type="inferred from homology"/>
<keyword evidence="7" id="KW-0227">DNA damage</keyword>
<reference evidence="14" key="1">
    <citation type="submission" date="2022-12" db="EMBL/GenBank/DDBJ databases">
        <title>Paraconexibacter alkalitolerans sp. nov. and Baekduia alba sp. nov., isolated from soil and emended description of the genera Paraconexibacter (Chun et al., 2020) and Baekduia (An et al., 2020).</title>
        <authorList>
            <person name="Vieira S."/>
            <person name="Huber K.J."/>
            <person name="Geppert A."/>
            <person name="Wolf J."/>
            <person name="Neumann-Schaal M."/>
            <person name="Muesken M."/>
            <person name="Overmann J."/>
        </authorList>
    </citation>
    <scope>NUCLEOTIDE SEQUENCE</scope>
    <source>
        <strain evidence="14">AEG42_29</strain>
    </source>
</reference>
<evidence type="ECO:0000256" key="3">
    <source>
        <dbReference type="ARBA" id="ARBA00012030"/>
    </source>
</evidence>
<dbReference type="NCBIfam" id="TIGR00758">
    <property type="entry name" value="UDG_fam4"/>
    <property type="match status" value="1"/>
</dbReference>
<evidence type="ECO:0000256" key="1">
    <source>
        <dbReference type="ARBA" id="ARBA00001400"/>
    </source>
</evidence>
<dbReference type="RefSeq" id="WP_354697536.1">
    <property type="nucleotide sequence ID" value="NZ_CP114014.1"/>
</dbReference>
<dbReference type="CDD" id="cd10030">
    <property type="entry name" value="UDG-F4_TTUDGA_SPO1dp_like"/>
    <property type="match status" value="1"/>
</dbReference>
<evidence type="ECO:0000256" key="12">
    <source>
        <dbReference type="SAM" id="MobiDB-lite"/>
    </source>
</evidence>
<dbReference type="SUPFAM" id="SSF52141">
    <property type="entry name" value="Uracil-DNA glycosylase-like"/>
    <property type="match status" value="1"/>
</dbReference>
<evidence type="ECO:0000256" key="11">
    <source>
        <dbReference type="ARBA" id="ARBA00023204"/>
    </source>
</evidence>
<dbReference type="GO" id="GO:0046872">
    <property type="term" value="F:metal ion binding"/>
    <property type="evidence" value="ECO:0007669"/>
    <property type="project" value="UniProtKB-KW"/>
</dbReference>
<feature type="region of interest" description="Disordered" evidence="12">
    <location>
        <begin position="215"/>
        <end position="282"/>
    </location>
</feature>
<dbReference type="EC" id="3.2.2.27" evidence="3"/>
<gene>
    <name evidence="14" type="ORF">DSM112329_03169</name>
</gene>
<sequence length="282" mass="29335">MSSAAPSPAERACALAALRTRATGCTRCPELVRARSQVVFATGPADADLLLVGEAPGLVEDRDGVLVIGPSGQLLDDALAAIGRSRADVAIVTVVKCRTPENRSPLRSEIDHCREYLLEQIALIAPVVVCPLGSFATRVLRGDAVPLRTLRGTPEVRTLGARAVRLYPVLHPAAALYTPASVDQFRGDIAALPGLLRLGPPPQPEVVVDVEAGDEDANPIDDAGTRLPSAGAGRTGVEAPPSPQQPDEKSPANPRAADPPADEGAPADVADDAPEHHQLGLF</sequence>
<dbReference type="InterPro" id="IPR005273">
    <property type="entry name" value="Ura-DNA_glyco_family4"/>
</dbReference>
<name>A0AAU7AXD1_9ACTN</name>
<keyword evidence="8" id="KW-0378">Hydrolase</keyword>
<feature type="compositionally biased region" description="Low complexity" evidence="12">
    <location>
        <begin position="251"/>
        <end position="268"/>
    </location>
</feature>
<keyword evidence="11" id="KW-0234">DNA repair</keyword>
<evidence type="ECO:0000256" key="5">
    <source>
        <dbReference type="ARBA" id="ARBA00022485"/>
    </source>
</evidence>
<organism evidence="14">
    <name type="scientific">Paraconexibacter sp. AEG42_29</name>
    <dbReference type="NCBI Taxonomy" id="2997339"/>
    <lineage>
        <taxon>Bacteria</taxon>
        <taxon>Bacillati</taxon>
        <taxon>Actinomycetota</taxon>
        <taxon>Thermoleophilia</taxon>
        <taxon>Solirubrobacterales</taxon>
        <taxon>Paraconexibacteraceae</taxon>
        <taxon>Paraconexibacter</taxon>
    </lineage>
</organism>
<keyword evidence="9" id="KW-0408">Iron</keyword>
<accession>A0AAU7AXD1</accession>
<feature type="compositionally biased region" description="Basic and acidic residues" evidence="12">
    <location>
        <begin position="273"/>
        <end position="282"/>
    </location>
</feature>
<evidence type="ECO:0000256" key="7">
    <source>
        <dbReference type="ARBA" id="ARBA00022763"/>
    </source>
</evidence>
<evidence type="ECO:0000256" key="8">
    <source>
        <dbReference type="ARBA" id="ARBA00022801"/>
    </source>
</evidence>
<dbReference type="AlphaFoldDB" id="A0AAU7AXD1"/>
<evidence type="ECO:0000259" key="13">
    <source>
        <dbReference type="SMART" id="SM00986"/>
    </source>
</evidence>
<dbReference type="PANTHER" id="PTHR33693:SF1">
    <property type="entry name" value="TYPE-4 URACIL-DNA GLYCOSYLASE"/>
    <property type="match status" value="1"/>
</dbReference>
<keyword evidence="6" id="KW-0479">Metal-binding</keyword>
<dbReference type="InterPro" id="IPR036895">
    <property type="entry name" value="Uracil-DNA_glycosylase-like_sf"/>
</dbReference>
<protein>
    <recommendedName>
        <fullName evidence="4">Type-4 uracil-DNA glycosylase</fullName>
        <ecNumber evidence="3">3.2.2.27</ecNumber>
    </recommendedName>
</protein>
<dbReference type="InterPro" id="IPR005122">
    <property type="entry name" value="Uracil-DNA_glycosylase-like"/>
</dbReference>
<evidence type="ECO:0000256" key="10">
    <source>
        <dbReference type="ARBA" id="ARBA00023014"/>
    </source>
</evidence>
<evidence type="ECO:0000313" key="14">
    <source>
        <dbReference type="EMBL" id="XAY06300.1"/>
    </source>
</evidence>
<dbReference type="GO" id="GO:0004844">
    <property type="term" value="F:uracil DNA N-glycosylase activity"/>
    <property type="evidence" value="ECO:0007669"/>
    <property type="project" value="UniProtKB-EC"/>
</dbReference>
<keyword evidence="10" id="KW-0411">Iron-sulfur</keyword>
<dbReference type="PANTHER" id="PTHR33693">
    <property type="entry name" value="TYPE-5 URACIL-DNA GLYCOSYLASE"/>
    <property type="match status" value="1"/>
</dbReference>
<dbReference type="GO" id="GO:0006281">
    <property type="term" value="P:DNA repair"/>
    <property type="evidence" value="ECO:0007669"/>
    <property type="project" value="UniProtKB-KW"/>
</dbReference>
<evidence type="ECO:0000256" key="6">
    <source>
        <dbReference type="ARBA" id="ARBA00022723"/>
    </source>
</evidence>
<comment type="similarity">
    <text evidence="2">Belongs to the uracil-DNA glycosylase (UDG) superfamily. Type 4 (UDGa) family.</text>
</comment>
<comment type="catalytic activity">
    <reaction evidence="1">
        <text>Hydrolyzes single-stranded DNA or mismatched double-stranded DNA and polynucleotides, releasing free uracil.</text>
        <dbReference type="EC" id="3.2.2.27"/>
    </reaction>
</comment>
<evidence type="ECO:0000256" key="9">
    <source>
        <dbReference type="ARBA" id="ARBA00023004"/>
    </source>
</evidence>
<dbReference type="EMBL" id="CP114014">
    <property type="protein sequence ID" value="XAY06300.1"/>
    <property type="molecule type" value="Genomic_DNA"/>
</dbReference>
<dbReference type="InterPro" id="IPR051536">
    <property type="entry name" value="UDG_Type-4/5"/>
</dbReference>
<dbReference type="GO" id="GO:0051539">
    <property type="term" value="F:4 iron, 4 sulfur cluster binding"/>
    <property type="evidence" value="ECO:0007669"/>
    <property type="project" value="UniProtKB-KW"/>
</dbReference>
<dbReference type="SMART" id="SM00986">
    <property type="entry name" value="UDG"/>
    <property type="match status" value="1"/>
</dbReference>
<evidence type="ECO:0000256" key="4">
    <source>
        <dbReference type="ARBA" id="ARBA00019403"/>
    </source>
</evidence>
<dbReference type="SMART" id="SM00987">
    <property type="entry name" value="UreE_C"/>
    <property type="match status" value="1"/>
</dbReference>
<feature type="domain" description="Uracil-DNA glycosylase-like" evidence="13">
    <location>
        <begin position="40"/>
        <end position="186"/>
    </location>
</feature>
<dbReference type="KEGG" id="parq:DSM112329_03169"/>